<dbReference type="Proteomes" id="UP000028999">
    <property type="component" value="Unassembled WGS sequence"/>
</dbReference>
<dbReference type="Proteomes" id="UP001295469">
    <property type="component" value="Chromosome C03"/>
</dbReference>
<evidence type="ECO:0000313" key="3">
    <source>
        <dbReference type="EMBL" id="CDY17976.1"/>
    </source>
</evidence>
<dbReference type="PANTHER" id="PTHR10621">
    <property type="entry name" value="UV EXCISION REPAIR PROTEIN RAD23"/>
    <property type="match status" value="1"/>
</dbReference>
<dbReference type="Pfam" id="PF00240">
    <property type="entry name" value="ubiquitin"/>
    <property type="match status" value="2"/>
</dbReference>
<dbReference type="InterPro" id="IPR029071">
    <property type="entry name" value="Ubiquitin-like_domsf"/>
</dbReference>
<dbReference type="PANTHER" id="PTHR10621:SF44">
    <property type="entry name" value="UBIQUITIN-LIKE DOMAIN-CONTAINING PROTEIN"/>
    <property type="match status" value="1"/>
</dbReference>
<dbReference type="GO" id="GO:0005829">
    <property type="term" value="C:cytosol"/>
    <property type="evidence" value="ECO:0000318"/>
    <property type="project" value="GO_Central"/>
</dbReference>
<dbReference type="InterPro" id="IPR000626">
    <property type="entry name" value="Ubiquitin-like_dom"/>
</dbReference>
<dbReference type="SMART" id="SM00213">
    <property type="entry name" value="UBQ"/>
    <property type="match status" value="2"/>
</dbReference>
<dbReference type="STRING" id="3708.A0A078FY84"/>
<accession>A0A078FY84</accession>
<dbReference type="PROSITE" id="PS50053">
    <property type="entry name" value="UBIQUITIN_2"/>
    <property type="match status" value="2"/>
</dbReference>
<dbReference type="Gene3D" id="3.10.20.90">
    <property type="entry name" value="Phosphatidylinositol 3-kinase Catalytic Subunit, Chain A, domain 1"/>
    <property type="match status" value="2"/>
</dbReference>
<evidence type="ECO:0000313" key="4">
    <source>
        <dbReference type="Proteomes" id="UP000028999"/>
    </source>
</evidence>
<dbReference type="GO" id="GO:0043161">
    <property type="term" value="P:proteasome-mediated ubiquitin-dependent protein catabolic process"/>
    <property type="evidence" value="ECO:0000318"/>
    <property type="project" value="GO_Central"/>
</dbReference>
<feature type="domain" description="Ubiquitin-like" evidence="1">
    <location>
        <begin position="1"/>
        <end position="73"/>
    </location>
</feature>
<dbReference type="EMBL" id="HG994367">
    <property type="protein sequence ID" value="CAF1702676.1"/>
    <property type="molecule type" value="Genomic_DNA"/>
</dbReference>
<name>A0A078FY84_BRANA</name>
<dbReference type="Gramene" id="CDY17976">
    <property type="protein sequence ID" value="CDY17976"/>
    <property type="gene ID" value="GSBRNA2T00002351001"/>
</dbReference>
<dbReference type="PaxDb" id="3708-A0A078FY84"/>
<evidence type="ECO:0000313" key="2">
    <source>
        <dbReference type="EMBL" id="CAF1702676.1"/>
    </source>
</evidence>
<keyword evidence="4" id="KW-1185">Reference proteome</keyword>
<proteinExistence type="predicted"/>
<dbReference type="EMBL" id="LK032080">
    <property type="protein sequence ID" value="CDY17976.1"/>
    <property type="molecule type" value="Genomic_DNA"/>
</dbReference>
<dbReference type="SMR" id="A0A078FY84"/>
<dbReference type="AlphaFoldDB" id="A0A078FY84"/>
<protein>
    <submittedName>
        <fullName evidence="2">(rape) hypothetical protein</fullName>
    </submittedName>
    <submittedName>
        <fullName evidence="3">BnaC03g30480D protein</fullName>
    </submittedName>
</protein>
<dbReference type="GO" id="GO:0005654">
    <property type="term" value="C:nucleoplasm"/>
    <property type="evidence" value="ECO:0000318"/>
    <property type="project" value="GO_Central"/>
</dbReference>
<feature type="domain" description="Ubiquitin-like" evidence="1">
    <location>
        <begin position="338"/>
        <end position="408"/>
    </location>
</feature>
<evidence type="ECO:0000259" key="1">
    <source>
        <dbReference type="PROSITE" id="PS50053"/>
    </source>
</evidence>
<dbReference type="GO" id="GO:0031593">
    <property type="term" value="F:polyubiquitin modification-dependent protein binding"/>
    <property type="evidence" value="ECO:0000318"/>
    <property type="project" value="GO_Central"/>
</dbReference>
<reference evidence="3 4" key="1">
    <citation type="journal article" date="2014" name="Science">
        <title>Plant genetics. Early allopolyploid evolution in the post-Neolithic Brassica napus oilseed genome.</title>
        <authorList>
            <person name="Chalhoub B."/>
            <person name="Denoeud F."/>
            <person name="Liu S."/>
            <person name="Parkin I.A."/>
            <person name="Tang H."/>
            <person name="Wang X."/>
            <person name="Chiquet J."/>
            <person name="Belcram H."/>
            <person name="Tong C."/>
            <person name="Samans B."/>
            <person name="Correa M."/>
            <person name="Da Silva C."/>
            <person name="Just J."/>
            <person name="Falentin C."/>
            <person name="Koh C.S."/>
            <person name="Le Clainche I."/>
            <person name="Bernard M."/>
            <person name="Bento P."/>
            <person name="Noel B."/>
            <person name="Labadie K."/>
            <person name="Alberti A."/>
            <person name="Charles M."/>
            <person name="Arnaud D."/>
            <person name="Guo H."/>
            <person name="Daviaud C."/>
            <person name="Alamery S."/>
            <person name="Jabbari K."/>
            <person name="Zhao M."/>
            <person name="Edger P.P."/>
            <person name="Chelaifa H."/>
            <person name="Tack D."/>
            <person name="Lassalle G."/>
            <person name="Mestiri I."/>
            <person name="Schnel N."/>
            <person name="Le Paslier M.C."/>
            <person name="Fan G."/>
            <person name="Renault V."/>
            <person name="Bayer P.E."/>
            <person name="Golicz A.A."/>
            <person name="Manoli S."/>
            <person name="Lee T.H."/>
            <person name="Thi V.H."/>
            <person name="Chalabi S."/>
            <person name="Hu Q."/>
            <person name="Fan C."/>
            <person name="Tollenaere R."/>
            <person name="Lu Y."/>
            <person name="Battail C."/>
            <person name="Shen J."/>
            <person name="Sidebottom C.H."/>
            <person name="Wang X."/>
            <person name="Canaguier A."/>
            <person name="Chauveau A."/>
            <person name="Berard A."/>
            <person name="Deniot G."/>
            <person name="Guan M."/>
            <person name="Liu Z."/>
            <person name="Sun F."/>
            <person name="Lim Y.P."/>
            <person name="Lyons E."/>
            <person name="Town C.D."/>
            <person name="Bancroft I."/>
            <person name="Wang X."/>
            <person name="Meng J."/>
            <person name="Ma J."/>
            <person name="Pires J.C."/>
            <person name="King G.J."/>
            <person name="Brunel D."/>
            <person name="Delourme R."/>
            <person name="Renard M."/>
            <person name="Aury J.M."/>
            <person name="Adams K.L."/>
            <person name="Batley J."/>
            <person name="Snowdon R.J."/>
            <person name="Tost J."/>
            <person name="Edwards D."/>
            <person name="Zhou Y."/>
            <person name="Hua W."/>
            <person name="Sharpe A.G."/>
            <person name="Paterson A.H."/>
            <person name="Guan C."/>
            <person name="Wincker P."/>
        </authorList>
    </citation>
    <scope>NUCLEOTIDE SEQUENCE [LARGE SCALE GENOMIC DNA]</scope>
    <source>
        <strain evidence="4">cv. Darmor-bzh</strain>
    </source>
</reference>
<dbReference type="SUPFAM" id="SSF54236">
    <property type="entry name" value="Ubiquitin-like"/>
    <property type="match status" value="2"/>
</dbReference>
<dbReference type="CDD" id="cd17039">
    <property type="entry name" value="Ubl_ubiquitin_like"/>
    <property type="match status" value="2"/>
</dbReference>
<gene>
    <name evidence="3" type="primary">BnaC03g30480D</name>
    <name evidence="2" type="ORF">DARMORV10_C03P37400.1</name>
    <name evidence="3" type="ORF">GSBRNA2T00002351001</name>
</gene>
<reference evidence="2" key="3">
    <citation type="submission" date="2021-01" db="EMBL/GenBank/DDBJ databases">
        <authorList>
            <consortium name="Genoscope - CEA"/>
            <person name="William W."/>
        </authorList>
    </citation>
    <scope>NUCLEOTIDE SEQUENCE</scope>
</reference>
<dbReference type="OrthoDB" id="1047367at2759"/>
<reference evidence="3" key="2">
    <citation type="submission" date="2014-06" db="EMBL/GenBank/DDBJ databases">
        <authorList>
            <person name="Genoscope - CEA"/>
        </authorList>
    </citation>
    <scope>NUCLEOTIDE SEQUENCE</scope>
</reference>
<organism evidence="3 4">
    <name type="scientific">Brassica napus</name>
    <name type="common">Rape</name>
    <dbReference type="NCBI Taxonomy" id="3708"/>
    <lineage>
        <taxon>Eukaryota</taxon>
        <taxon>Viridiplantae</taxon>
        <taxon>Streptophyta</taxon>
        <taxon>Embryophyta</taxon>
        <taxon>Tracheophyta</taxon>
        <taxon>Spermatophyta</taxon>
        <taxon>Magnoliopsida</taxon>
        <taxon>eudicotyledons</taxon>
        <taxon>Gunneridae</taxon>
        <taxon>Pentapetalae</taxon>
        <taxon>rosids</taxon>
        <taxon>malvids</taxon>
        <taxon>Brassicales</taxon>
        <taxon>Brassicaceae</taxon>
        <taxon>Brassiceae</taxon>
        <taxon>Brassica</taxon>
    </lineage>
</organism>
<sequence length="419" mass="48009">MKVFVGTVFGSTFSFDLDPRNKVFDIKKSIENSQGIPVSMQTLYFNGVKLVVDHYQLRVYRIVNNSRLILFLRDDHVNNQMLHQSPYAIQGFVPSMGRSSYDQVPPSHASASFLNQDPRKMARSNQVLPPSHASAAFFNQDLRMMQRSNQVLHQTQISPVPPSHASAYFFNQDPRTMARSNQVPPLSHASEAFYNQDRLVSNDRLFPEMPQDISLKQGFWPGMTTFGDNNKIQESLRRNKMNQDFLQKEPYLPSNTYGAIANENHMFRTDKSSTFGDFSFGDYRHILTDSNWPASTFDEIINKNQVFETEHSSVKSISTEESSSQVFQTKKSPQPPKLTLIMTQYDKPGSKFLVDVNESDNVEELKKELEYLLDLPAEGYFLLHKERVLDDDKSFSMNRVANGDTIEIFPGPVIEDYHT</sequence>
<dbReference type="GO" id="GO:0070628">
    <property type="term" value="F:proteasome binding"/>
    <property type="evidence" value="ECO:0000318"/>
    <property type="project" value="GO_Central"/>
</dbReference>
<dbReference type="GO" id="GO:0043130">
    <property type="term" value="F:ubiquitin binding"/>
    <property type="evidence" value="ECO:0000318"/>
    <property type="project" value="GO_Central"/>
</dbReference>